<comment type="caution">
    <text evidence="1">The sequence shown here is derived from an EMBL/GenBank/DDBJ whole genome shotgun (WGS) entry which is preliminary data.</text>
</comment>
<dbReference type="AlphaFoldDB" id="A0A2A6FN24"/>
<evidence type="ECO:0000313" key="2">
    <source>
        <dbReference type="Proteomes" id="UP000219994"/>
    </source>
</evidence>
<name>A0A2A6FN24_9MICO</name>
<organism evidence="1 2">
    <name type="scientific">Candidatus Lumbricidiphila eiseniae</name>
    <dbReference type="NCBI Taxonomy" id="1969409"/>
    <lineage>
        <taxon>Bacteria</taxon>
        <taxon>Bacillati</taxon>
        <taxon>Actinomycetota</taxon>
        <taxon>Actinomycetes</taxon>
        <taxon>Micrococcales</taxon>
        <taxon>Microbacteriaceae</taxon>
        <taxon>Candidatus Lumbricidiphila</taxon>
    </lineage>
</organism>
<sequence>MKSRQLAFHNARVLIDGDTGEECFVQVPPRHAVSDPIHANDVFEYLKDCEFIVEGLGQSSVDHIRLSVEFEERFSKPGLLALQDGQRDRVRVVRLYELVPLCFDLL</sequence>
<accession>A0A2A6FN24</accession>
<gene>
    <name evidence="1" type="ORF">B5766_13095</name>
</gene>
<dbReference type="EMBL" id="NAEP01000069">
    <property type="protein sequence ID" value="PDQ34159.1"/>
    <property type="molecule type" value="Genomic_DNA"/>
</dbReference>
<dbReference type="Proteomes" id="UP000219994">
    <property type="component" value="Unassembled WGS sequence"/>
</dbReference>
<reference evidence="2" key="1">
    <citation type="submission" date="2017-03" db="EMBL/GenBank/DDBJ databases">
        <authorList>
            <person name="Lund M.B."/>
        </authorList>
    </citation>
    <scope>NUCLEOTIDE SEQUENCE [LARGE SCALE GENOMIC DNA]</scope>
</reference>
<evidence type="ECO:0000313" key="1">
    <source>
        <dbReference type="EMBL" id="PDQ34159.1"/>
    </source>
</evidence>
<proteinExistence type="predicted"/>
<protein>
    <submittedName>
        <fullName evidence="1">Uncharacterized protein</fullName>
    </submittedName>
</protein>